<dbReference type="SUPFAM" id="SSF47823">
    <property type="entry name" value="lambda integrase-like, N-terminal domain"/>
    <property type="match status" value="1"/>
</dbReference>
<dbReference type="PANTHER" id="PTHR34605">
    <property type="entry name" value="PHAGE_INTEGRASE DOMAIN-CONTAINING PROTEIN"/>
    <property type="match status" value="1"/>
</dbReference>
<keyword evidence="1" id="KW-0238">DNA-binding</keyword>
<dbReference type="EMBL" id="CALNXK010000161">
    <property type="protein sequence ID" value="CAH3171072.1"/>
    <property type="molecule type" value="Genomic_DNA"/>
</dbReference>
<feature type="non-terminal residue" evidence="2">
    <location>
        <position position="1"/>
    </location>
</feature>
<dbReference type="InterPro" id="IPR052925">
    <property type="entry name" value="Phage_Integrase-like_Recomb"/>
</dbReference>
<evidence type="ECO:0000313" key="2">
    <source>
        <dbReference type="EMBL" id="CAH3171072.1"/>
    </source>
</evidence>
<evidence type="ECO:0000256" key="1">
    <source>
        <dbReference type="ARBA" id="ARBA00023125"/>
    </source>
</evidence>
<evidence type="ECO:0008006" key="4">
    <source>
        <dbReference type="Google" id="ProtNLM"/>
    </source>
</evidence>
<dbReference type="Gene3D" id="1.10.150.130">
    <property type="match status" value="1"/>
</dbReference>
<organism evidence="2 3">
    <name type="scientific">Porites lobata</name>
    <dbReference type="NCBI Taxonomy" id="104759"/>
    <lineage>
        <taxon>Eukaryota</taxon>
        <taxon>Metazoa</taxon>
        <taxon>Cnidaria</taxon>
        <taxon>Anthozoa</taxon>
        <taxon>Hexacorallia</taxon>
        <taxon>Scleractinia</taxon>
        <taxon>Fungiina</taxon>
        <taxon>Poritidae</taxon>
        <taxon>Porites</taxon>
    </lineage>
</organism>
<evidence type="ECO:0000313" key="3">
    <source>
        <dbReference type="Proteomes" id="UP001159405"/>
    </source>
</evidence>
<name>A0ABN8QX17_9CNID</name>
<accession>A0ABN8QX17</accession>
<sequence length="235" mass="25664">TDAAGSKGYGAIFGRAVQETLARGGRTANSSSHPPSARELVTTLKGLLNSALSSGTHKLYQRVWAHFTAFTQQFFHSLDFDLPISIPSLALFISYLHARKLASSTIKSYLSAISYVHKLKGLRDPTQAFLINKLLTALSRQGSCDIRLPISRPVLHELVGSLGHTVSSAFQRTLYSAMFLLAFYGFFRIGELAAKSANSGSAVVQYNQLRFLTQKGNVQMIKITTTIPQTVHSIS</sequence>
<dbReference type="Proteomes" id="UP001159405">
    <property type="component" value="Unassembled WGS sequence"/>
</dbReference>
<reference evidence="2 3" key="1">
    <citation type="submission" date="2022-05" db="EMBL/GenBank/DDBJ databases">
        <authorList>
            <consortium name="Genoscope - CEA"/>
            <person name="William W."/>
        </authorList>
    </citation>
    <scope>NUCLEOTIDE SEQUENCE [LARGE SCALE GENOMIC DNA]</scope>
</reference>
<dbReference type="InterPro" id="IPR010998">
    <property type="entry name" value="Integrase_recombinase_N"/>
</dbReference>
<dbReference type="PANTHER" id="PTHR34605:SF3">
    <property type="entry name" value="P CELL-TYPE AGGLUTINATION PROTEIN MAP4-LIKE-RELATED"/>
    <property type="match status" value="1"/>
</dbReference>
<gene>
    <name evidence="2" type="ORF">PLOB_00011641</name>
</gene>
<protein>
    <recommendedName>
        <fullName evidence="4">Core-binding (CB) domain-containing protein</fullName>
    </recommendedName>
</protein>
<proteinExistence type="predicted"/>
<keyword evidence="3" id="KW-1185">Reference proteome</keyword>
<comment type="caution">
    <text evidence="2">The sequence shown here is derived from an EMBL/GenBank/DDBJ whole genome shotgun (WGS) entry which is preliminary data.</text>
</comment>